<dbReference type="EMBL" id="BAABKQ010000001">
    <property type="protein sequence ID" value="GAA4807933.1"/>
    <property type="molecule type" value="Genomic_DNA"/>
</dbReference>
<dbReference type="RefSeq" id="WP_200174702.1">
    <property type="nucleotide sequence ID" value="NZ_BAABKQ010000001.1"/>
</dbReference>
<evidence type="ECO:0000313" key="2">
    <source>
        <dbReference type="EMBL" id="GAA4807933.1"/>
    </source>
</evidence>
<keyword evidence="3" id="KW-1185">Reference proteome</keyword>
<comment type="caution">
    <text evidence="2">The sequence shown here is derived from an EMBL/GenBank/DDBJ whole genome shotgun (WGS) entry which is preliminary data.</text>
</comment>
<reference evidence="3" key="1">
    <citation type="journal article" date="2019" name="Int. J. Syst. Evol. Microbiol.">
        <title>The Global Catalogue of Microorganisms (GCM) 10K type strain sequencing project: providing services to taxonomists for standard genome sequencing and annotation.</title>
        <authorList>
            <consortium name="The Broad Institute Genomics Platform"/>
            <consortium name="The Broad Institute Genome Sequencing Center for Infectious Disease"/>
            <person name="Wu L."/>
            <person name="Ma J."/>
        </authorList>
    </citation>
    <scope>NUCLEOTIDE SEQUENCE [LARGE SCALE GENOMIC DNA]</scope>
    <source>
        <strain evidence="3">JCM 18542</strain>
    </source>
</reference>
<feature type="chain" id="PRO_5045038939" evidence="1">
    <location>
        <begin position="31"/>
        <end position="77"/>
    </location>
</feature>
<sequence length="77" mass="7534">MKSTSKARRLLAVVGGTSALVLTAAGIASASTAIDHAGDSIQASATGDIFNPGVQIVSGAYVLSCDSLAASGMRTHG</sequence>
<dbReference type="Proteomes" id="UP001500839">
    <property type="component" value="Unassembled WGS sequence"/>
</dbReference>
<accession>A0ABP9CCA2</accession>
<gene>
    <name evidence="2" type="ORF">GCM10023353_09410</name>
</gene>
<evidence type="ECO:0000256" key="1">
    <source>
        <dbReference type="SAM" id="SignalP"/>
    </source>
</evidence>
<name>A0ABP9CCA2_9ACTN</name>
<protein>
    <submittedName>
        <fullName evidence="2">Uncharacterized protein</fullName>
    </submittedName>
</protein>
<feature type="signal peptide" evidence="1">
    <location>
        <begin position="1"/>
        <end position="30"/>
    </location>
</feature>
<organism evidence="2 3">
    <name type="scientific">Tomitella cavernea</name>
    <dbReference type="NCBI Taxonomy" id="1387982"/>
    <lineage>
        <taxon>Bacteria</taxon>
        <taxon>Bacillati</taxon>
        <taxon>Actinomycetota</taxon>
        <taxon>Actinomycetes</taxon>
        <taxon>Mycobacteriales</taxon>
        <taxon>Tomitella</taxon>
    </lineage>
</organism>
<keyword evidence="1" id="KW-0732">Signal</keyword>
<evidence type="ECO:0000313" key="3">
    <source>
        <dbReference type="Proteomes" id="UP001500839"/>
    </source>
</evidence>
<proteinExistence type="predicted"/>